<dbReference type="Proteomes" id="UP000448292">
    <property type="component" value="Unassembled WGS sequence"/>
</dbReference>
<evidence type="ECO:0000313" key="3">
    <source>
        <dbReference type="Proteomes" id="UP000448292"/>
    </source>
</evidence>
<protein>
    <submittedName>
        <fullName evidence="2">Uncharacterized protein</fullName>
    </submittedName>
</protein>
<evidence type="ECO:0000256" key="1">
    <source>
        <dbReference type="SAM" id="MobiDB-lite"/>
    </source>
</evidence>
<accession>A0A7M3MC25</accession>
<dbReference type="EMBL" id="QMIE01000014">
    <property type="protein sequence ID" value="TVM15829.1"/>
    <property type="molecule type" value="Genomic_DNA"/>
</dbReference>
<sequence length="326" mass="36337">MTSVLLAATVLLAGCSEGGVGRVTLDATLDSTGKTIKGLYKDYVEPQPQVVLDAKEFGENEERKLAYLLMPVDEKVWELIKFVDGEDTLPTEDWFRRLFERFQWISGVMVLDEKGETLFQHPIDYNRSVDVEALLALGDSSSADVRETQDVATAEEIDEAELALDAPETEVGTLESEALNKSWQDHSLRGYAGNSTMGPEVYLVQPYYENNDFSGLTTIYFDPRNLLEYCPEPDELMILTSEGVIWSAGYPEAASELATLPWDDVLKRRVYGVATAAGGEYYWLGRHMGNFYLIYATAVPNEALDDVLESSREPQTLETPEAETAP</sequence>
<feature type="region of interest" description="Disordered" evidence="1">
    <location>
        <begin position="307"/>
        <end position="326"/>
    </location>
</feature>
<comment type="caution">
    <text evidence="2">The sequence shown here is derived from an EMBL/GenBank/DDBJ whole genome shotgun (WGS) entry which is preliminary data.</text>
</comment>
<organism evidence="2 3">
    <name type="scientific">Oceanidesulfovibrio indonesiensis</name>
    <dbReference type="NCBI Taxonomy" id="54767"/>
    <lineage>
        <taxon>Bacteria</taxon>
        <taxon>Pseudomonadati</taxon>
        <taxon>Thermodesulfobacteriota</taxon>
        <taxon>Desulfovibrionia</taxon>
        <taxon>Desulfovibrionales</taxon>
        <taxon>Desulfovibrionaceae</taxon>
        <taxon>Oceanidesulfovibrio</taxon>
    </lineage>
</organism>
<name>A0A7M3MC25_9BACT</name>
<proteinExistence type="predicted"/>
<keyword evidence="3" id="KW-1185">Reference proteome</keyword>
<gene>
    <name evidence="2" type="ORF">DPQ33_14085</name>
</gene>
<reference evidence="2 3" key="1">
    <citation type="submission" date="2018-06" db="EMBL/GenBank/DDBJ databases">
        <title>Complete genome of Desulfovibrio indonesiensis P37SLT.</title>
        <authorList>
            <person name="Crispim J.S."/>
            <person name="Vidigal P.M.P."/>
            <person name="Silva L.C.F."/>
            <person name="Laguardia C.N."/>
            <person name="Araujo L.C."/>
            <person name="Dias R.S."/>
            <person name="Sousa M.P."/>
            <person name="Paula S.O."/>
            <person name="Silva C."/>
        </authorList>
    </citation>
    <scope>NUCLEOTIDE SEQUENCE [LARGE SCALE GENOMIC DNA]</scope>
    <source>
        <strain evidence="2 3">P37SLT</strain>
    </source>
</reference>
<evidence type="ECO:0000313" key="2">
    <source>
        <dbReference type="EMBL" id="TVM15829.1"/>
    </source>
</evidence>
<dbReference type="AlphaFoldDB" id="A0A7M3MC25"/>